<dbReference type="Pfam" id="PF00248">
    <property type="entry name" value="Aldo_ket_red"/>
    <property type="match status" value="1"/>
</dbReference>
<proteinExistence type="predicted"/>
<dbReference type="PANTHER" id="PTHR43312:SF2">
    <property type="entry name" value="OXIDOREDUCTASE"/>
    <property type="match status" value="1"/>
</dbReference>
<dbReference type="PANTHER" id="PTHR43312">
    <property type="entry name" value="D-THREO-ALDOSE 1-DEHYDROGENASE"/>
    <property type="match status" value="1"/>
</dbReference>
<dbReference type="SUPFAM" id="SSF51430">
    <property type="entry name" value="NAD(P)-linked oxidoreductase"/>
    <property type="match status" value="1"/>
</dbReference>
<sequence length="374" mass="41749">MNQNIMPASKMGFGCMRLPLLDESDVASIDIELFKQMVDAFMEAGNTYFDTAFVYHNGASETALREALVKRYPRESFTLATKCLAWAMPDGESAKNCLDVSLERLGTDYVDYYLLHNVGGKRTAKFDEYGMWDFVQREKEAGRIRFAGFSMHDNADTLDQLLTAHPEMDFVQLQVNYLDWDDPHNKASRLMEVAQKHGKPVIIMEPARGGRLCNLPPQAAQVLEKAAPEAGQAQWAYRFCWNLPGVLSVLSGMSNLQQTHENVASYRDNVPFSPAEQAALDEAVAVLRSLASVPCTSCNYCVKGCPANVQIPKVMELLNLEAMTNDHQFVKDLYSWQTAEGPASACIQCGACEAMCPQQIDIINQLKRAAEKYE</sequence>
<dbReference type="InterPro" id="IPR023210">
    <property type="entry name" value="NADP_OxRdtase_dom"/>
</dbReference>
<keyword evidence="2" id="KW-0408">Iron</keyword>
<dbReference type="Proteomes" id="UP000530850">
    <property type="component" value="Unassembled WGS sequence"/>
</dbReference>
<evidence type="ECO:0000256" key="3">
    <source>
        <dbReference type="ARBA" id="ARBA00023014"/>
    </source>
</evidence>
<dbReference type="InterPro" id="IPR053135">
    <property type="entry name" value="AKR2_Oxidoreductase"/>
</dbReference>
<dbReference type="PROSITE" id="PS51379">
    <property type="entry name" value="4FE4S_FER_2"/>
    <property type="match status" value="1"/>
</dbReference>
<comment type="caution">
    <text evidence="6">The sequence shown here is derived from an EMBL/GenBank/DDBJ whole genome shotgun (WGS) entry which is preliminary data.</text>
</comment>
<gene>
    <name evidence="6" type="ORF">E5982_08875</name>
    <name evidence="5" type="ORF">FHR31_000590</name>
</gene>
<dbReference type="Gene3D" id="3.30.70.20">
    <property type="match status" value="1"/>
</dbReference>
<dbReference type="InterPro" id="IPR017896">
    <property type="entry name" value="4Fe4S_Fe-S-bd"/>
</dbReference>
<evidence type="ECO:0000256" key="1">
    <source>
        <dbReference type="ARBA" id="ARBA00022723"/>
    </source>
</evidence>
<dbReference type="PROSITE" id="PS00198">
    <property type="entry name" value="4FE4S_FER_1"/>
    <property type="match status" value="1"/>
</dbReference>
<evidence type="ECO:0000313" key="5">
    <source>
        <dbReference type="EMBL" id="MBB3170810.1"/>
    </source>
</evidence>
<dbReference type="AlphaFoldDB" id="A0A3N0AA30"/>
<dbReference type="CDD" id="cd19096">
    <property type="entry name" value="AKR_Fe-S_oxidoreductase"/>
    <property type="match status" value="1"/>
</dbReference>
<dbReference type="Pfam" id="PF13187">
    <property type="entry name" value="Fer4_9"/>
    <property type="match status" value="1"/>
</dbReference>
<dbReference type="GeneID" id="93357177"/>
<accession>A0A3N0AA30</accession>
<dbReference type="Gene3D" id="3.20.20.100">
    <property type="entry name" value="NADP-dependent oxidoreductase domain"/>
    <property type="match status" value="1"/>
</dbReference>
<dbReference type="GO" id="GO:0046872">
    <property type="term" value="F:metal ion binding"/>
    <property type="evidence" value="ECO:0007669"/>
    <property type="project" value="UniProtKB-KW"/>
</dbReference>
<dbReference type="EMBL" id="SSTM01000007">
    <property type="protein sequence ID" value="TJW09748.1"/>
    <property type="molecule type" value="Genomic_DNA"/>
</dbReference>
<dbReference type="InterPro" id="IPR036812">
    <property type="entry name" value="NAD(P)_OxRdtase_dom_sf"/>
</dbReference>
<dbReference type="Proteomes" id="UP000309454">
    <property type="component" value="Unassembled WGS sequence"/>
</dbReference>
<keyword evidence="7" id="KW-1185">Reference proteome</keyword>
<organism evidence="6 7">
    <name type="scientific">Parvibacter caecicola</name>
    <dbReference type="NCBI Taxonomy" id="747645"/>
    <lineage>
        <taxon>Bacteria</taxon>
        <taxon>Bacillati</taxon>
        <taxon>Actinomycetota</taxon>
        <taxon>Coriobacteriia</taxon>
        <taxon>Coriobacteriales</taxon>
        <taxon>Coriobacteriaceae</taxon>
        <taxon>Parvibacter</taxon>
    </lineage>
</organism>
<keyword evidence="1" id="KW-0479">Metal-binding</keyword>
<dbReference type="EMBL" id="JACHYA010000001">
    <property type="protein sequence ID" value="MBB3170810.1"/>
    <property type="molecule type" value="Genomic_DNA"/>
</dbReference>
<dbReference type="RefSeq" id="WP_123185866.1">
    <property type="nucleotide sequence ID" value="NZ_CANPEU010000036.1"/>
</dbReference>
<evidence type="ECO:0000259" key="4">
    <source>
        <dbReference type="PROSITE" id="PS51379"/>
    </source>
</evidence>
<dbReference type="OrthoDB" id="9768793at2"/>
<reference evidence="5 8" key="2">
    <citation type="submission" date="2020-08" db="EMBL/GenBank/DDBJ databases">
        <title>Sequencing the genomes of 1000 actinobacteria strains.</title>
        <authorList>
            <person name="Klenk H.-P."/>
        </authorList>
    </citation>
    <scope>NUCLEOTIDE SEQUENCE [LARGE SCALE GENOMIC DNA]</scope>
    <source>
        <strain evidence="5 8">DSM 22242</strain>
    </source>
</reference>
<feature type="domain" description="4Fe-4S ferredoxin-type" evidence="4">
    <location>
        <begin position="336"/>
        <end position="365"/>
    </location>
</feature>
<protein>
    <submittedName>
        <fullName evidence="6">Fe-S oxidoreductase</fullName>
    </submittedName>
</protein>
<evidence type="ECO:0000313" key="8">
    <source>
        <dbReference type="Proteomes" id="UP000530850"/>
    </source>
</evidence>
<evidence type="ECO:0000313" key="6">
    <source>
        <dbReference type="EMBL" id="TJW09748.1"/>
    </source>
</evidence>
<name>A0A3N0AA30_9ACTN</name>
<dbReference type="SUPFAM" id="SSF46548">
    <property type="entry name" value="alpha-helical ferredoxin"/>
    <property type="match status" value="1"/>
</dbReference>
<keyword evidence="3" id="KW-0411">Iron-sulfur</keyword>
<dbReference type="GO" id="GO:0051536">
    <property type="term" value="F:iron-sulfur cluster binding"/>
    <property type="evidence" value="ECO:0007669"/>
    <property type="project" value="UniProtKB-KW"/>
</dbReference>
<dbReference type="InterPro" id="IPR017900">
    <property type="entry name" value="4Fe4S_Fe_S_CS"/>
</dbReference>
<evidence type="ECO:0000313" key="7">
    <source>
        <dbReference type="Proteomes" id="UP000309454"/>
    </source>
</evidence>
<reference evidence="6 7" key="1">
    <citation type="submission" date="2019-04" db="EMBL/GenBank/DDBJ databases">
        <title>Microbes associate with the intestines of laboratory mice.</title>
        <authorList>
            <person name="Navarre W."/>
            <person name="Wong E."/>
            <person name="Huang K.C."/>
            <person name="Tropini C."/>
            <person name="Ng K."/>
            <person name="Yu B."/>
        </authorList>
    </citation>
    <scope>NUCLEOTIDE SEQUENCE [LARGE SCALE GENOMIC DNA]</scope>
    <source>
        <strain evidence="6 7">NM48_B13</strain>
    </source>
</reference>
<evidence type="ECO:0000256" key="2">
    <source>
        <dbReference type="ARBA" id="ARBA00023004"/>
    </source>
</evidence>